<sequence length="133" mass="14443">MIANCTRAKFGGYGSFLPTYQRSPAGPHSKTSPKVHVNNTSPNDLHLQGGRQNSVPLSKSQTRHVPALTSSASPPRGLPGKVKQEVLMSSTRVVDTLLMVNNPLTTSLVTLVTKSHYRSESRLGLITCQVEKY</sequence>
<gene>
    <name evidence="1" type="ORF">L1987_81103</name>
</gene>
<name>A0ACB8YPH8_9ASTR</name>
<accession>A0ACB8YPH8</accession>
<evidence type="ECO:0000313" key="2">
    <source>
        <dbReference type="Proteomes" id="UP001056120"/>
    </source>
</evidence>
<evidence type="ECO:0000313" key="1">
    <source>
        <dbReference type="EMBL" id="KAI3687407.1"/>
    </source>
</evidence>
<organism evidence="1 2">
    <name type="scientific">Smallanthus sonchifolius</name>
    <dbReference type="NCBI Taxonomy" id="185202"/>
    <lineage>
        <taxon>Eukaryota</taxon>
        <taxon>Viridiplantae</taxon>
        <taxon>Streptophyta</taxon>
        <taxon>Embryophyta</taxon>
        <taxon>Tracheophyta</taxon>
        <taxon>Spermatophyta</taxon>
        <taxon>Magnoliopsida</taxon>
        <taxon>eudicotyledons</taxon>
        <taxon>Gunneridae</taxon>
        <taxon>Pentapetalae</taxon>
        <taxon>asterids</taxon>
        <taxon>campanulids</taxon>
        <taxon>Asterales</taxon>
        <taxon>Asteraceae</taxon>
        <taxon>Asteroideae</taxon>
        <taxon>Heliantheae alliance</taxon>
        <taxon>Millerieae</taxon>
        <taxon>Smallanthus</taxon>
    </lineage>
</organism>
<comment type="caution">
    <text evidence="1">The sequence shown here is derived from an EMBL/GenBank/DDBJ whole genome shotgun (WGS) entry which is preliminary data.</text>
</comment>
<reference evidence="1 2" key="2">
    <citation type="journal article" date="2022" name="Mol. Ecol. Resour.">
        <title>The genomes of chicory, endive, great burdock and yacon provide insights into Asteraceae paleo-polyploidization history and plant inulin production.</title>
        <authorList>
            <person name="Fan W."/>
            <person name="Wang S."/>
            <person name="Wang H."/>
            <person name="Wang A."/>
            <person name="Jiang F."/>
            <person name="Liu H."/>
            <person name="Zhao H."/>
            <person name="Xu D."/>
            <person name="Zhang Y."/>
        </authorList>
    </citation>
    <scope>NUCLEOTIDE SEQUENCE [LARGE SCALE GENOMIC DNA]</scope>
    <source>
        <strain evidence="2">cv. Yunnan</strain>
        <tissue evidence="1">Leaves</tissue>
    </source>
</reference>
<dbReference type="EMBL" id="CM042044">
    <property type="protein sequence ID" value="KAI3687407.1"/>
    <property type="molecule type" value="Genomic_DNA"/>
</dbReference>
<reference evidence="2" key="1">
    <citation type="journal article" date="2022" name="Mol. Ecol. Resour.">
        <title>The genomes of chicory, endive, great burdock and yacon provide insights into Asteraceae palaeo-polyploidization history and plant inulin production.</title>
        <authorList>
            <person name="Fan W."/>
            <person name="Wang S."/>
            <person name="Wang H."/>
            <person name="Wang A."/>
            <person name="Jiang F."/>
            <person name="Liu H."/>
            <person name="Zhao H."/>
            <person name="Xu D."/>
            <person name="Zhang Y."/>
        </authorList>
    </citation>
    <scope>NUCLEOTIDE SEQUENCE [LARGE SCALE GENOMIC DNA]</scope>
    <source>
        <strain evidence="2">cv. Yunnan</strain>
    </source>
</reference>
<protein>
    <submittedName>
        <fullName evidence="1">Uncharacterized protein</fullName>
    </submittedName>
</protein>
<proteinExistence type="predicted"/>
<dbReference type="Proteomes" id="UP001056120">
    <property type="component" value="Linkage Group LG27"/>
</dbReference>
<keyword evidence="2" id="KW-1185">Reference proteome</keyword>